<evidence type="ECO:0000256" key="5">
    <source>
        <dbReference type="ARBA" id="ARBA00023136"/>
    </source>
</evidence>
<keyword evidence="3 6" id="KW-0812">Transmembrane</keyword>
<comment type="subcellular location">
    <subcellularLocation>
        <location evidence="1">Cell membrane</location>
        <topology evidence="1">Multi-pass membrane protein</topology>
    </subcellularLocation>
</comment>
<keyword evidence="4 6" id="KW-1133">Transmembrane helix</keyword>
<evidence type="ECO:0000259" key="7">
    <source>
        <dbReference type="Pfam" id="PF02687"/>
    </source>
</evidence>
<evidence type="ECO:0000313" key="9">
    <source>
        <dbReference type="Proteomes" id="UP000002312"/>
    </source>
</evidence>
<protein>
    <recommendedName>
        <fullName evidence="7">ABC3 transporter permease C-terminal domain-containing protein</fullName>
    </recommendedName>
</protein>
<reference evidence="8 9" key="1">
    <citation type="journal article" date="2010" name="Proc. Natl. Acad. Sci. U.S.A.">
        <title>Genome analysis of Bifidobacterium bifidum PRL2010 reveals metabolic pathways for host-derived glycan foraging.</title>
        <authorList>
            <person name="Turroni F."/>
            <person name="Bottacini F."/>
            <person name="Foroni E."/>
            <person name="Mulder I."/>
            <person name="Kim J.H."/>
            <person name="Zomer A."/>
            <person name="Sanchez B."/>
            <person name="Bidossi A."/>
            <person name="Ferrarini A."/>
            <person name="Giubellini V."/>
            <person name="Delledonne M."/>
            <person name="Henrissat B."/>
            <person name="Coutinho P."/>
            <person name="Oggioni M."/>
            <person name="Fitzgerald G.F."/>
            <person name="Mills D."/>
            <person name="Margolles A."/>
            <person name="Kelly D."/>
            <person name="van Sinderen D."/>
            <person name="Ventura M."/>
        </authorList>
    </citation>
    <scope>NUCLEOTIDE SEQUENCE [LARGE SCALE GENOMIC DNA]</scope>
    <source>
        <strain evidence="8 9">PRL2010</strain>
    </source>
</reference>
<dbReference type="Pfam" id="PF02687">
    <property type="entry name" value="FtsX"/>
    <property type="match status" value="1"/>
</dbReference>
<evidence type="ECO:0000256" key="3">
    <source>
        <dbReference type="ARBA" id="ARBA00022692"/>
    </source>
</evidence>
<dbReference type="InterPro" id="IPR003838">
    <property type="entry name" value="ABC3_permease_C"/>
</dbReference>
<dbReference type="PATRIC" id="fig|702459.3.peg.1078"/>
<name>A0A0H3EA87_BIFBP</name>
<dbReference type="Proteomes" id="UP000002312">
    <property type="component" value="Chromosome"/>
</dbReference>
<accession>A0A0H3EA87</accession>
<evidence type="ECO:0000256" key="4">
    <source>
        <dbReference type="ARBA" id="ARBA00022989"/>
    </source>
</evidence>
<evidence type="ECO:0000313" key="8">
    <source>
        <dbReference type="EMBL" id="ADP36112.1"/>
    </source>
</evidence>
<sequence>MRTKSGNDERIRRILAHAANIGGSGVYVTASADLSQARNTADDSLTTLGLMIGVIALIVGGMSIANMMIVTVMERRDEIGLRRALGAAQRIDDGACRIRASSCSEYCGIAQRVPVKYVEYFVSRT</sequence>
<gene>
    <name evidence="8" type="ordered locus">BBPR_1045</name>
</gene>
<keyword evidence="5 6" id="KW-0472">Membrane</keyword>
<dbReference type="AlphaFoldDB" id="A0A0H3EA87"/>
<feature type="transmembrane region" description="Helical" evidence="6">
    <location>
        <begin position="12"/>
        <end position="30"/>
    </location>
</feature>
<dbReference type="OrthoDB" id="9780560at2"/>
<organism evidence="8 9">
    <name type="scientific">Bifidobacterium bifidum (strain PRL2010)</name>
    <dbReference type="NCBI Taxonomy" id="702459"/>
    <lineage>
        <taxon>Bacteria</taxon>
        <taxon>Bacillati</taxon>
        <taxon>Actinomycetota</taxon>
        <taxon>Actinomycetes</taxon>
        <taxon>Bifidobacteriales</taxon>
        <taxon>Bifidobacteriaceae</taxon>
        <taxon>Bifidobacterium</taxon>
    </lineage>
</organism>
<feature type="domain" description="ABC3 transporter permease C-terminal" evidence="7">
    <location>
        <begin position="51"/>
        <end position="89"/>
    </location>
</feature>
<evidence type="ECO:0000256" key="6">
    <source>
        <dbReference type="SAM" id="Phobius"/>
    </source>
</evidence>
<dbReference type="KEGG" id="bbp:BBPR_1045"/>
<dbReference type="eggNOG" id="COG0577">
    <property type="taxonomic scope" value="Bacteria"/>
</dbReference>
<evidence type="ECO:0000256" key="2">
    <source>
        <dbReference type="ARBA" id="ARBA00022475"/>
    </source>
</evidence>
<dbReference type="HOGENOM" id="CLU_1988286_0_0_11"/>
<evidence type="ECO:0000256" key="1">
    <source>
        <dbReference type="ARBA" id="ARBA00004651"/>
    </source>
</evidence>
<keyword evidence="2" id="KW-1003">Cell membrane</keyword>
<dbReference type="EMBL" id="CP001840">
    <property type="protein sequence ID" value="ADP36112.1"/>
    <property type="molecule type" value="Genomic_DNA"/>
</dbReference>
<feature type="transmembrane region" description="Helical" evidence="6">
    <location>
        <begin position="50"/>
        <end position="73"/>
    </location>
</feature>
<proteinExistence type="predicted"/>
<dbReference type="GO" id="GO:0005886">
    <property type="term" value="C:plasma membrane"/>
    <property type="evidence" value="ECO:0007669"/>
    <property type="project" value="UniProtKB-SubCell"/>
</dbReference>